<protein>
    <submittedName>
        <fullName evidence="2">Uncharacterized protein</fullName>
    </submittedName>
</protein>
<sequence length="92" mass="10816">MKEFCGRENEEGEKEEDDEMGLHYRDDTVKIYENEFIGWLRCEESDDAIWEYVNSGAWKSCGKFPMVLVRDIRNLLEEFEKVAARGENGSKN</sequence>
<proteinExistence type="predicted"/>
<name>A0A2G2Z8K5_CAPAN</name>
<reference evidence="2 3" key="1">
    <citation type="journal article" date="2014" name="Nat. Genet.">
        <title>Genome sequence of the hot pepper provides insights into the evolution of pungency in Capsicum species.</title>
        <authorList>
            <person name="Kim S."/>
            <person name="Park M."/>
            <person name="Yeom S.I."/>
            <person name="Kim Y.M."/>
            <person name="Lee J.M."/>
            <person name="Lee H.A."/>
            <person name="Seo E."/>
            <person name="Choi J."/>
            <person name="Cheong K."/>
            <person name="Kim K.T."/>
            <person name="Jung K."/>
            <person name="Lee G.W."/>
            <person name="Oh S.K."/>
            <person name="Bae C."/>
            <person name="Kim S.B."/>
            <person name="Lee H.Y."/>
            <person name="Kim S.Y."/>
            <person name="Kim M.S."/>
            <person name="Kang B.C."/>
            <person name="Jo Y.D."/>
            <person name="Yang H.B."/>
            <person name="Jeong H.J."/>
            <person name="Kang W.H."/>
            <person name="Kwon J.K."/>
            <person name="Shin C."/>
            <person name="Lim J.Y."/>
            <person name="Park J.H."/>
            <person name="Huh J.H."/>
            <person name="Kim J.S."/>
            <person name="Kim B.D."/>
            <person name="Cohen O."/>
            <person name="Paran I."/>
            <person name="Suh M.C."/>
            <person name="Lee S.B."/>
            <person name="Kim Y.K."/>
            <person name="Shin Y."/>
            <person name="Noh S.J."/>
            <person name="Park J."/>
            <person name="Seo Y.S."/>
            <person name="Kwon S.Y."/>
            <person name="Kim H.A."/>
            <person name="Park J.M."/>
            <person name="Kim H.J."/>
            <person name="Choi S.B."/>
            <person name="Bosland P.W."/>
            <person name="Reeves G."/>
            <person name="Jo S.H."/>
            <person name="Lee B.W."/>
            <person name="Cho H.T."/>
            <person name="Choi H.S."/>
            <person name="Lee M.S."/>
            <person name="Yu Y."/>
            <person name="Do Choi Y."/>
            <person name="Park B.S."/>
            <person name="van Deynze A."/>
            <person name="Ashrafi H."/>
            <person name="Hill T."/>
            <person name="Kim W.T."/>
            <person name="Pai H.S."/>
            <person name="Ahn H.K."/>
            <person name="Yeam I."/>
            <person name="Giovannoni J.J."/>
            <person name="Rose J.K."/>
            <person name="Sorensen I."/>
            <person name="Lee S.J."/>
            <person name="Kim R.W."/>
            <person name="Choi I.Y."/>
            <person name="Choi B.S."/>
            <person name="Lim J.S."/>
            <person name="Lee Y.H."/>
            <person name="Choi D."/>
        </authorList>
    </citation>
    <scope>NUCLEOTIDE SEQUENCE [LARGE SCALE GENOMIC DNA]</scope>
    <source>
        <strain evidence="3">cv. CM334</strain>
    </source>
</reference>
<organism evidence="2 3">
    <name type="scientific">Capsicum annuum</name>
    <name type="common">Capsicum pepper</name>
    <dbReference type="NCBI Taxonomy" id="4072"/>
    <lineage>
        <taxon>Eukaryota</taxon>
        <taxon>Viridiplantae</taxon>
        <taxon>Streptophyta</taxon>
        <taxon>Embryophyta</taxon>
        <taxon>Tracheophyta</taxon>
        <taxon>Spermatophyta</taxon>
        <taxon>Magnoliopsida</taxon>
        <taxon>eudicotyledons</taxon>
        <taxon>Gunneridae</taxon>
        <taxon>Pentapetalae</taxon>
        <taxon>asterids</taxon>
        <taxon>lamiids</taxon>
        <taxon>Solanales</taxon>
        <taxon>Solanaceae</taxon>
        <taxon>Solanoideae</taxon>
        <taxon>Capsiceae</taxon>
        <taxon>Capsicum</taxon>
    </lineage>
</organism>
<keyword evidence="3" id="KW-1185">Reference proteome</keyword>
<comment type="caution">
    <text evidence="2">The sequence shown here is derived from an EMBL/GenBank/DDBJ whole genome shotgun (WGS) entry which is preliminary data.</text>
</comment>
<accession>A0A2G2Z8K5</accession>
<dbReference type="Proteomes" id="UP000222542">
    <property type="component" value="Unassembled WGS sequence"/>
</dbReference>
<dbReference type="EMBL" id="AYRZ02000006">
    <property type="protein sequence ID" value="PHT78337.1"/>
    <property type="molecule type" value="Genomic_DNA"/>
</dbReference>
<evidence type="ECO:0000256" key="1">
    <source>
        <dbReference type="SAM" id="MobiDB-lite"/>
    </source>
</evidence>
<evidence type="ECO:0000313" key="2">
    <source>
        <dbReference type="EMBL" id="PHT78337.1"/>
    </source>
</evidence>
<dbReference type="AlphaFoldDB" id="A0A2G2Z8K5"/>
<evidence type="ECO:0000313" key="3">
    <source>
        <dbReference type="Proteomes" id="UP000222542"/>
    </source>
</evidence>
<dbReference type="Gramene" id="PHT78337">
    <property type="protein sequence ID" value="PHT78337"/>
    <property type="gene ID" value="T459_16389"/>
</dbReference>
<feature type="region of interest" description="Disordered" evidence="1">
    <location>
        <begin position="1"/>
        <end position="21"/>
    </location>
</feature>
<feature type="compositionally biased region" description="Acidic residues" evidence="1">
    <location>
        <begin position="10"/>
        <end position="19"/>
    </location>
</feature>
<gene>
    <name evidence="2" type="ORF">T459_16389</name>
</gene>
<reference evidence="2 3" key="2">
    <citation type="journal article" date="2017" name="Genome Biol.">
        <title>New reference genome sequences of hot pepper reveal the massive evolution of plant disease-resistance genes by retroduplication.</title>
        <authorList>
            <person name="Kim S."/>
            <person name="Park J."/>
            <person name="Yeom S.I."/>
            <person name="Kim Y.M."/>
            <person name="Seo E."/>
            <person name="Kim K.T."/>
            <person name="Kim M.S."/>
            <person name="Lee J.M."/>
            <person name="Cheong K."/>
            <person name="Shin H.S."/>
            <person name="Kim S.B."/>
            <person name="Han K."/>
            <person name="Lee J."/>
            <person name="Park M."/>
            <person name="Lee H.A."/>
            <person name="Lee H.Y."/>
            <person name="Lee Y."/>
            <person name="Oh S."/>
            <person name="Lee J.H."/>
            <person name="Choi E."/>
            <person name="Choi E."/>
            <person name="Lee S.E."/>
            <person name="Jeon J."/>
            <person name="Kim H."/>
            <person name="Choi G."/>
            <person name="Song H."/>
            <person name="Lee J."/>
            <person name="Lee S.C."/>
            <person name="Kwon J.K."/>
            <person name="Lee H.Y."/>
            <person name="Koo N."/>
            <person name="Hong Y."/>
            <person name="Kim R.W."/>
            <person name="Kang W.H."/>
            <person name="Huh J.H."/>
            <person name="Kang B.C."/>
            <person name="Yang T.J."/>
            <person name="Lee Y.H."/>
            <person name="Bennetzen J.L."/>
            <person name="Choi D."/>
        </authorList>
    </citation>
    <scope>NUCLEOTIDE SEQUENCE [LARGE SCALE GENOMIC DNA]</scope>
    <source>
        <strain evidence="3">cv. CM334</strain>
    </source>
</reference>